<proteinExistence type="predicted"/>
<sequence>MRGRTLVATMVTLYGLGAVAACGGAQGAAESASPAKAGSPAESSPPLDAASSAARSTAPARSSVALDDSARDASADKPLKGKVVVIDPGHNGHNYRRPDIINKPVDVHTHKKPCDTTGTQTNDGYTEAAFNWDVAVRAAKALRKAGATVKLTRPNNTGVGPCIDVRAAIGNKAKADAAISIHADGAGPSAHGFHVIMPKKINGPVDPVVGESRRLGIAIRDAIRAGTDLPYSTYIGKQGLNFRNDLGGLNLSTVPKVFLECGNMRNASDAAKFKNPKFRQRLGDAIAKGIENYLT</sequence>
<evidence type="ECO:0000256" key="3">
    <source>
        <dbReference type="SAM" id="SignalP"/>
    </source>
</evidence>
<dbReference type="GO" id="GO:0009253">
    <property type="term" value="P:peptidoglycan catabolic process"/>
    <property type="evidence" value="ECO:0007669"/>
    <property type="project" value="InterPro"/>
</dbReference>
<evidence type="ECO:0000313" key="5">
    <source>
        <dbReference type="EMBL" id="TQM72801.1"/>
    </source>
</evidence>
<comment type="caution">
    <text evidence="5">The sequence shown here is derived from an EMBL/GenBank/DDBJ whole genome shotgun (WGS) entry which is preliminary data.</text>
</comment>
<keyword evidence="1" id="KW-0378">Hydrolase</keyword>
<dbReference type="RefSeq" id="WP_229789180.1">
    <property type="nucleotide sequence ID" value="NZ_BMPV01000010.1"/>
</dbReference>
<dbReference type="InterPro" id="IPR050695">
    <property type="entry name" value="N-acetylmuramoyl_amidase_3"/>
</dbReference>
<feature type="chain" id="PRO_5039194641" evidence="3">
    <location>
        <begin position="21"/>
        <end position="295"/>
    </location>
</feature>
<gene>
    <name evidence="5" type="ORF">FHX40_4961</name>
</gene>
<evidence type="ECO:0000256" key="2">
    <source>
        <dbReference type="SAM" id="MobiDB-lite"/>
    </source>
</evidence>
<reference evidence="5 6" key="1">
    <citation type="submission" date="2019-06" db="EMBL/GenBank/DDBJ databases">
        <title>Sequencing the genomes of 1000 actinobacteria strains.</title>
        <authorList>
            <person name="Klenk H.-P."/>
        </authorList>
    </citation>
    <scope>NUCLEOTIDE SEQUENCE [LARGE SCALE GENOMIC DNA]</scope>
    <source>
        <strain evidence="5 6">DSM 43186</strain>
    </source>
</reference>
<dbReference type="InterPro" id="IPR002508">
    <property type="entry name" value="MurNAc-LAA_cat"/>
</dbReference>
<dbReference type="Gene3D" id="3.40.630.40">
    <property type="entry name" value="Zn-dependent exopeptidases"/>
    <property type="match status" value="1"/>
</dbReference>
<feature type="domain" description="MurNAc-LAA" evidence="4">
    <location>
        <begin position="167"/>
        <end position="291"/>
    </location>
</feature>
<feature type="signal peptide" evidence="3">
    <location>
        <begin position="1"/>
        <end position="20"/>
    </location>
</feature>
<dbReference type="SUPFAM" id="SSF53187">
    <property type="entry name" value="Zn-dependent exopeptidases"/>
    <property type="match status" value="1"/>
</dbReference>
<evidence type="ECO:0000256" key="1">
    <source>
        <dbReference type="ARBA" id="ARBA00022801"/>
    </source>
</evidence>
<name>A0A543IQE6_9ACTN</name>
<feature type="compositionally biased region" description="Low complexity" evidence="2">
    <location>
        <begin position="29"/>
        <end position="67"/>
    </location>
</feature>
<dbReference type="PROSITE" id="PS51257">
    <property type="entry name" value="PROKAR_LIPOPROTEIN"/>
    <property type="match status" value="1"/>
</dbReference>
<organism evidence="5 6">
    <name type="scientific">Thermopolyspora flexuosa</name>
    <dbReference type="NCBI Taxonomy" id="103836"/>
    <lineage>
        <taxon>Bacteria</taxon>
        <taxon>Bacillati</taxon>
        <taxon>Actinomycetota</taxon>
        <taxon>Actinomycetes</taxon>
        <taxon>Streptosporangiales</taxon>
        <taxon>Streptosporangiaceae</taxon>
        <taxon>Thermopolyspora</taxon>
    </lineage>
</organism>
<keyword evidence="6" id="KW-1185">Reference proteome</keyword>
<evidence type="ECO:0000259" key="4">
    <source>
        <dbReference type="SMART" id="SM00646"/>
    </source>
</evidence>
<dbReference type="Proteomes" id="UP000319213">
    <property type="component" value="Unassembled WGS sequence"/>
</dbReference>
<dbReference type="AlphaFoldDB" id="A0A543IQE6"/>
<feature type="region of interest" description="Disordered" evidence="2">
    <location>
        <begin position="81"/>
        <end position="100"/>
    </location>
</feature>
<dbReference type="GO" id="GO:0030288">
    <property type="term" value="C:outer membrane-bounded periplasmic space"/>
    <property type="evidence" value="ECO:0007669"/>
    <property type="project" value="TreeGrafter"/>
</dbReference>
<protein>
    <submittedName>
        <fullName evidence="5">N-acetylmuramoyl-L-alanine amidase</fullName>
    </submittedName>
</protein>
<dbReference type="PANTHER" id="PTHR30404:SF0">
    <property type="entry name" value="N-ACETYLMURAMOYL-L-ALANINE AMIDASE AMIC"/>
    <property type="match status" value="1"/>
</dbReference>
<dbReference type="GO" id="GO:0008745">
    <property type="term" value="F:N-acetylmuramoyl-L-alanine amidase activity"/>
    <property type="evidence" value="ECO:0007669"/>
    <property type="project" value="InterPro"/>
</dbReference>
<dbReference type="Pfam" id="PF01520">
    <property type="entry name" value="Amidase_3"/>
    <property type="match status" value="1"/>
</dbReference>
<dbReference type="SMART" id="SM00646">
    <property type="entry name" value="Ami_3"/>
    <property type="match status" value="1"/>
</dbReference>
<dbReference type="CDD" id="cd02696">
    <property type="entry name" value="MurNAc-LAA"/>
    <property type="match status" value="1"/>
</dbReference>
<feature type="region of interest" description="Disordered" evidence="2">
    <location>
        <begin position="29"/>
        <end position="75"/>
    </location>
</feature>
<evidence type="ECO:0000313" key="6">
    <source>
        <dbReference type="Proteomes" id="UP000319213"/>
    </source>
</evidence>
<accession>A0A543IQE6</accession>
<keyword evidence="3" id="KW-0732">Signal</keyword>
<dbReference type="EMBL" id="VFPQ01000002">
    <property type="protein sequence ID" value="TQM72801.1"/>
    <property type="molecule type" value="Genomic_DNA"/>
</dbReference>
<dbReference type="PANTHER" id="PTHR30404">
    <property type="entry name" value="N-ACETYLMURAMOYL-L-ALANINE AMIDASE"/>
    <property type="match status" value="1"/>
</dbReference>